<feature type="signal peptide" evidence="2">
    <location>
        <begin position="1"/>
        <end position="24"/>
    </location>
</feature>
<dbReference type="PANTHER" id="PTHR38102:SF1">
    <property type="entry name" value="PERIPLASMIC CHAPERONE SPY"/>
    <property type="match status" value="1"/>
</dbReference>
<comment type="caution">
    <text evidence="3">The sequence shown here is derived from an EMBL/GenBank/DDBJ whole genome shotgun (WGS) entry which is preliminary data.</text>
</comment>
<evidence type="ECO:0000313" key="4">
    <source>
        <dbReference type="Proteomes" id="UP000264702"/>
    </source>
</evidence>
<evidence type="ECO:0000256" key="1">
    <source>
        <dbReference type="SAM" id="MobiDB-lite"/>
    </source>
</evidence>
<dbReference type="InterPro" id="IPR052211">
    <property type="entry name" value="Cpx_auxiliary_protein"/>
</dbReference>
<keyword evidence="4" id="KW-1185">Reference proteome</keyword>
<sequence>MRKTFWTIALTGLLTIGTAGAALAQDNAAQEPPPATQGGGHRQMNPDRQLARMTKELNLSADQQAQIKPILADQDQQTQALWQDQSLSQQDRRQKMRSIREGSRAKIEAVLNDDQKQKFESMQEHMRRGRGGPPSEDSGAAPQSN</sequence>
<feature type="chain" id="PRO_5017003225" description="LTXXQ motif family protein" evidence="2">
    <location>
        <begin position="25"/>
        <end position="145"/>
    </location>
</feature>
<proteinExistence type="predicted"/>
<protein>
    <recommendedName>
        <fullName evidence="5">LTXXQ motif family protein</fullName>
    </recommendedName>
</protein>
<keyword evidence="2" id="KW-0732">Signal</keyword>
<evidence type="ECO:0000313" key="3">
    <source>
        <dbReference type="EMBL" id="RFU16672.1"/>
    </source>
</evidence>
<dbReference type="GO" id="GO:0051082">
    <property type="term" value="F:unfolded protein binding"/>
    <property type="evidence" value="ECO:0007669"/>
    <property type="project" value="TreeGrafter"/>
</dbReference>
<dbReference type="OrthoDB" id="122223at2"/>
<organism evidence="3 4">
    <name type="scientific">Paracidobacterium acidisoli</name>
    <dbReference type="NCBI Taxonomy" id="2303751"/>
    <lineage>
        <taxon>Bacteria</taxon>
        <taxon>Pseudomonadati</taxon>
        <taxon>Acidobacteriota</taxon>
        <taxon>Terriglobia</taxon>
        <taxon>Terriglobales</taxon>
        <taxon>Acidobacteriaceae</taxon>
        <taxon>Paracidobacterium</taxon>
    </lineage>
</organism>
<feature type="region of interest" description="Disordered" evidence="1">
    <location>
        <begin position="82"/>
        <end position="145"/>
    </location>
</feature>
<dbReference type="Proteomes" id="UP000264702">
    <property type="component" value="Unassembled WGS sequence"/>
</dbReference>
<feature type="compositionally biased region" description="Basic and acidic residues" evidence="1">
    <location>
        <begin position="90"/>
        <end position="126"/>
    </location>
</feature>
<evidence type="ECO:0008006" key="5">
    <source>
        <dbReference type="Google" id="ProtNLM"/>
    </source>
</evidence>
<dbReference type="RefSeq" id="WP_117298842.1">
    <property type="nucleotide sequence ID" value="NZ_QVQT02000003.1"/>
</dbReference>
<dbReference type="PANTHER" id="PTHR38102">
    <property type="entry name" value="PERIPLASMIC CHAPERONE SPY"/>
    <property type="match status" value="1"/>
</dbReference>
<gene>
    <name evidence="3" type="ORF">D0Y96_07880</name>
</gene>
<feature type="region of interest" description="Disordered" evidence="1">
    <location>
        <begin position="25"/>
        <end position="48"/>
    </location>
</feature>
<reference evidence="3 4" key="1">
    <citation type="submission" date="2018-08" db="EMBL/GenBank/DDBJ databases">
        <title>Acidipila sp. 4G-K13, an acidobacterium isolated from forest soil.</title>
        <authorList>
            <person name="Gao Z.-H."/>
            <person name="Qiu L.-H."/>
        </authorList>
    </citation>
    <scope>NUCLEOTIDE SEQUENCE [LARGE SCALE GENOMIC DNA]</scope>
    <source>
        <strain evidence="3 4">4G-K13</strain>
    </source>
</reference>
<name>A0A372INZ1_9BACT</name>
<dbReference type="GO" id="GO:0030288">
    <property type="term" value="C:outer membrane-bounded periplasmic space"/>
    <property type="evidence" value="ECO:0007669"/>
    <property type="project" value="TreeGrafter"/>
</dbReference>
<evidence type="ECO:0000256" key="2">
    <source>
        <dbReference type="SAM" id="SignalP"/>
    </source>
</evidence>
<accession>A0A372INZ1</accession>
<dbReference type="AlphaFoldDB" id="A0A372INZ1"/>
<dbReference type="EMBL" id="QVQT01000003">
    <property type="protein sequence ID" value="RFU16672.1"/>
    <property type="molecule type" value="Genomic_DNA"/>
</dbReference>